<reference evidence="2 3" key="1">
    <citation type="submission" date="2020-08" db="EMBL/GenBank/DDBJ databases">
        <title>Whole genome shotgun sequence of Actinocatenispora thailandica NBRC 105041.</title>
        <authorList>
            <person name="Komaki H."/>
            <person name="Tamura T."/>
        </authorList>
    </citation>
    <scope>NUCLEOTIDE SEQUENCE [LARGE SCALE GENOMIC DNA]</scope>
    <source>
        <strain evidence="2 3">NBRC 105041</strain>
    </source>
</reference>
<dbReference type="Gene3D" id="3.40.50.1820">
    <property type="entry name" value="alpha/beta hydrolase"/>
    <property type="match status" value="1"/>
</dbReference>
<dbReference type="GO" id="GO:0016020">
    <property type="term" value="C:membrane"/>
    <property type="evidence" value="ECO:0007669"/>
    <property type="project" value="TreeGrafter"/>
</dbReference>
<evidence type="ECO:0000313" key="2">
    <source>
        <dbReference type="EMBL" id="BCJ39007.1"/>
    </source>
</evidence>
<dbReference type="GO" id="GO:0016787">
    <property type="term" value="F:hydrolase activity"/>
    <property type="evidence" value="ECO:0007669"/>
    <property type="project" value="UniProtKB-KW"/>
</dbReference>
<dbReference type="SUPFAM" id="SSF53474">
    <property type="entry name" value="alpha/beta-Hydrolases"/>
    <property type="match status" value="1"/>
</dbReference>
<dbReference type="InterPro" id="IPR029058">
    <property type="entry name" value="AB_hydrolase_fold"/>
</dbReference>
<dbReference type="Proteomes" id="UP000611640">
    <property type="component" value="Chromosome"/>
</dbReference>
<dbReference type="KEGG" id="atl:Athai_65100"/>
<evidence type="ECO:0000259" key="1">
    <source>
        <dbReference type="Pfam" id="PF12697"/>
    </source>
</evidence>
<dbReference type="InterPro" id="IPR000073">
    <property type="entry name" value="AB_hydrolase_1"/>
</dbReference>
<proteinExistence type="predicted"/>
<dbReference type="PANTHER" id="PTHR43798">
    <property type="entry name" value="MONOACYLGLYCEROL LIPASE"/>
    <property type="match status" value="1"/>
</dbReference>
<dbReference type="EMBL" id="AP023355">
    <property type="protein sequence ID" value="BCJ39007.1"/>
    <property type="molecule type" value="Genomic_DNA"/>
</dbReference>
<gene>
    <name evidence="2" type="ORF">Athai_65100</name>
</gene>
<dbReference type="PRINTS" id="PR00111">
    <property type="entry name" value="ABHYDROLASE"/>
</dbReference>
<name>A0A7R7I042_9ACTN</name>
<protein>
    <submittedName>
        <fullName evidence="2">Hydrolase</fullName>
    </submittedName>
</protein>
<keyword evidence="3" id="KW-1185">Reference proteome</keyword>
<sequence>MANAQATTNTQFLNVPGGQLAYDVVGPADGPLVIALPGMGDLRQSYRFLAPRLADAGYRVVSVDLRGQGESSTAWDSYQPEATGADILALIEHLGGPAVLVATSFSPSAAAWAAAQAPARVAGLVLLSMFTDNPPMNPMMRLVSGQVMSRRALWLMYYKSLFATVPDDFASYRELVKRSFGRTGMAAVRAMGEADKTEANKALARVQVPTLVMYGSKDPDFPDPAAQAKRAQELLPHATVRLVDGVKHYPATEAPDVVAPATLQLLKEAFGA</sequence>
<dbReference type="AlphaFoldDB" id="A0A7R7I042"/>
<dbReference type="InterPro" id="IPR050266">
    <property type="entry name" value="AB_hydrolase_sf"/>
</dbReference>
<feature type="domain" description="AB hydrolase-1" evidence="1">
    <location>
        <begin position="33"/>
        <end position="260"/>
    </location>
</feature>
<organism evidence="2 3">
    <name type="scientific">Actinocatenispora thailandica</name>
    <dbReference type="NCBI Taxonomy" id="227318"/>
    <lineage>
        <taxon>Bacteria</taxon>
        <taxon>Bacillati</taxon>
        <taxon>Actinomycetota</taxon>
        <taxon>Actinomycetes</taxon>
        <taxon>Micromonosporales</taxon>
        <taxon>Micromonosporaceae</taxon>
        <taxon>Actinocatenispora</taxon>
    </lineage>
</organism>
<accession>A0A7R7I042</accession>
<dbReference type="Pfam" id="PF12697">
    <property type="entry name" value="Abhydrolase_6"/>
    <property type="match status" value="1"/>
</dbReference>
<evidence type="ECO:0000313" key="3">
    <source>
        <dbReference type="Proteomes" id="UP000611640"/>
    </source>
</evidence>
<dbReference type="PANTHER" id="PTHR43798:SF33">
    <property type="entry name" value="HYDROLASE, PUTATIVE (AFU_ORTHOLOGUE AFUA_2G14860)-RELATED"/>
    <property type="match status" value="1"/>
</dbReference>
<keyword evidence="2" id="KW-0378">Hydrolase</keyword>